<evidence type="ECO:0000256" key="2">
    <source>
        <dbReference type="ARBA" id="ARBA00023136"/>
    </source>
</evidence>
<organism evidence="5 6">
    <name type="scientific">Pedobacter insulae</name>
    <dbReference type="NCBI Taxonomy" id="414048"/>
    <lineage>
        <taxon>Bacteria</taxon>
        <taxon>Pseudomonadati</taxon>
        <taxon>Bacteroidota</taxon>
        <taxon>Sphingobacteriia</taxon>
        <taxon>Sphingobacteriales</taxon>
        <taxon>Sphingobacteriaceae</taxon>
        <taxon>Pedobacter</taxon>
    </lineage>
</organism>
<accession>A0A1I2Y4M5</accession>
<gene>
    <name evidence="5" type="ORF">SAMN04489864_106222</name>
</gene>
<dbReference type="InterPro" id="IPR032710">
    <property type="entry name" value="NTF2-like_dom_sf"/>
</dbReference>
<dbReference type="GO" id="GO:0016020">
    <property type="term" value="C:membrane"/>
    <property type="evidence" value="ECO:0007669"/>
    <property type="project" value="UniProtKB-SubCell"/>
</dbReference>
<dbReference type="RefSeq" id="WP_090994336.1">
    <property type="nucleotide sequence ID" value="NZ_FOPP01000006.1"/>
</dbReference>
<dbReference type="OrthoDB" id="9798166at2"/>
<name>A0A1I2Y4M5_9SPHI</name>
<dbReference type="SUPFAM" id="SSF56601">
    <property type="entry name" value="beta-lactamase/transpeptidase-like"/>
    <property type="match status" value="1"/>
</dbReference>
<feature type="domain" description="Beta-lactamase-related" evidence="4">
    <location>
        <begin position="190"/>
        <end position="490"/>
    </location>
</feature>
<sequence>MKRVTILIIIHSFFANFAFCQSTSSSEKDKINTVLTEFMQCIETKDSVKMYNLFHKGPVTWVGVYAEVTQIQRQKKDSSALNYKISDYKTWFRNITSKVEPRREDFTNIQIIEDGNIASVTFDYSFWVNEKKGNWGKEFWHLIKESGEWKIASVIFSMELEMYKPEFEITNNANVEASNLVRKMANELLNVAKLPGLSIAIRKKNEIIFAEGFGYSDTKRKIPITSNTQFRAASTSKAIAVTGLAVMMQEGVIDIDAEVQKYVPSYPFKEYPITLKQLAGNISGMPHYLGSDKLENRFYVSTKDALTVFSHHKLLFKPQTKYSYSSAGFVLLSAAMEGASGINFLDYLQDKVFNPMGMKSTEPDMGKYRVMPNLTNYYEKKSDNYVVIKNPRDVSSIWAAGGFVTTPTDLVNMTKAYANGYLTNNTVKKMFQSQTLLSGEKTNVGIGWRIGADMEERNVIEHAGVTEGTRSIISYFPDDDIAISVITNTDWVSSIEETAHMLALPFLKKIKNSSKLSGNYRIKAKIMQKGKETEIKGKLDFEKGIGKITLANDIVYALIHVSENIYSLISNQGIYYLNIEIKGNNIIGGRATMYKTPMLEKPINIKPFFTFTSE</sequence>
<keyword evidence="6" id="KW-1185">Reference proteome</keyword>
<evidence type="ECO:0000256" key="1">
    <source>
        <dbReference type="ARBA" id="ARBA00004370"/>
    </source>
</evidence>
<dbReference type="Pfam" id="PF00144">
    <property type="entry name" value="Beta-lactamase"/>
    <property type="match status" value="1"/>
</dbReference>
<evidence type="ECO:0000313" key="6">
    <source>
        <dbReference type="Proteomes" id="UP000199666"/>
    </source>
</evidence>
<feature type="chain" id="PRO_5011492840" evidence="3">
    <location>
        <begin position="18"/>
        <end position="614"/>
    </location>
</feature>
<reference evidence="5 6" key="1">
    <citation type="submission" date="2016-10" db="EMBL/GenBank/DDBJ databases">
        <authorList>
            <person name="de Groot N.N."/>
        </authorList>
    </citation>
    <scope>NUCLEOTIDE SEQUENCE [LARGE SCALE GENOMIC DNA]</scope>
    <source>
        <strain evidence="5 6">DSM 18684</strain>
    </source>
</reference>
<dbReference type="AlphaFoldDB" id="A0A1I2Y4M5"/>
<dbReference type="InterPro" id="IPR050491">
    <property type="entry name" value="AmpC-like"/>
</dbReference>
<evidence type="ECO:0000259" key="4">
    <source>
        <dbReference type="Pfam" id="PF00144"/>
    </source>
</evidence>
<dbReference type="STRING" id="414048.SAMN04489864_106222"/>
<feature type="signal peptide" evidence="3">
    <location>
        <begin position="1"/>
        <end position="17"/>
    </location>
</feature>
<dbReference type="InterPro" id="IPR012338">
    <property type="entry name" value="Beta-lactam/transpept-like"/>
</dbReference>
<comment type="subcellular location">
    <subcellularLocation>
        <location evidence="1">Membrane</location>
    </subcellularLocation>
</comment>
<dbReference type="PANTHER" id="PTHR46825">
    <property type="entry name" value="D-ALANYL-D-ALANINE-CARBOXYPEPTIDASE/ENDOPEPTIDASE AMPH"/>
    <property type="match status" value="1"/>
</dbReference>
<evidence type="ECO:0000313" key="5">
    <source>
        <dbReference type="EMBL" id="SFH20605.1"/>
    </source>
</evidence>
<dbReference type="Gene3D" id="3.10.450.50">
    <property type="match status" value="1"/>
</dbReference>
<evidence type="ECO:0000256" key="3">
    <source>
        <dbReference type="SAM" id="SignalP"/>
    </source>
</evidence>
<dbReference type="SUPFAM" id="SSF54427">
    <property type="entry name" value="NTF2-like"/>
    <property type="match status" value="1"/>
</dbReference>
<dbReference type="Proteomes" id="UP000199666">
    <property type="component" value="Unassembled WGS sequence"/>
</dbReference>
<proteinExistence type="predicted"/>
<keyword evidence="2" id="KW-0472">Membrane</keyword>
<protein>
    <submittedName>
        <fullName evidence="5">CubicO group peptidase, beta-lactamase class C family</fullName>
    </submittedName>
</protein>
<keyword evidence="3" id="KW-0732">Signal</keyword>
<dbReference type="PANTHER" id="PTHR46825:SF11">
    <property type="entry name" value="PENICILLIN-BINDING PROTEIN 4"/>
    <property type="match status" value="1"/>
</dbReference>
<dbReference type="InterPro" id="IPR001466">
    <property type="entry name" value="Beta-lactam-related"/>
</dbReference>
<dbReference type="Gene3D" id="3.40.710.10">
    <property type="entry name" value="DD-peptidase/beta-lactamase superfamily"/>
    <property type="match status" value="1"/>
</dbReference>
<dbReference type="EMBL" id="FOPP01000006">
    <property type="protein sequence ID" value="SFH20605.1"/>
    <property type="molecule type" value="Genomic_DNA"/>
</dbReference>